<evidence type="ECO:0000313" key="1">
    <source>
        <dbReference type="EMBL" id="WGV15871.1"/>
    </source>
</evidence>
<evidence type="ECO:0000313" key="2">
    <source>
        <dbReference type="Proteomes" id="UP001230978"/>
    </source>
</evidence>
<gene>
    <name evidence="1" type="ORF">QF092_16715</name>
</gene>
<protein>
    <submittedName>
        <fullName evidence="1">Uncharacterized protein</fullName>
    </submittedName>
</protein>
<accession>A0ABY8Q4X0</accession>
<dbReference type="EMBL" id="CP124535">
    <property type="protein sequence ID" value="WGV15871.1"/>
    <property type="molecule type" value="Genomic_DNA"/>
</dbReference>
<reference evidence="1 2" key="1">
    <citation type="submission" date="2023-04" db="EMBL/GenBank/DDBJ databases">
        <title>YMD61, complete Genome.</title>
        <authorList>
            <person name="Zhang J."/>
        </authorList>
    </citation>
    <scope>NUCLEOTIDE SEQUENCE [LARGE SCALE GENOMIC DNA]</scope>
    <source>
        <strain evidence="1 2">YMD61</strain>
    </source>
</reference>
<dbReference type="Proteomes" id="UP001230978">
    <property type="component" value="Chromosome"/>
</dbReference>
<dbReference type="RefSeq" id="WP_281465659.1">
    <property type="nucleotide sequence ID" value="NZ_CP124535.1"/>
</dbReference>
<name>A0ABY8Q4X0_9RHOB</name>
<proteinExistence type="predicted"/>
<sequence>MYDRELTELQSLIGEWAKCGRVDVKDWGANEVMTILSGRPEFREKFVALLEVRLGKTVQ</sequence>
<keyword evidence="2" id="KW-1185">Reference proteome</keyword>
<organism evidence="1 2">
    <name type="scientific">Fuscovulum ytuae</name>
    <dbReference type="NCBI Taxonomy" id="3042299"/>
    <lineage>
        <taxon>Bacteria</taxon>
        <taxon>Pseudomonadati</taxon>
        <taxon>Pseudomonadota</taxon>
        <taxon>Alphaproteobacteria</taxon>
        <taxon>Rhodobacterales</taxon>
        <taxon>Paracoccaceae</taxon>
        <taxon>Fuscovulum</taxon>
    </lineage>
</organism>